<dbReference type="GO" id="GO:0003677">
    <property type="term" value="F:DNA binding"/>
    <property type="evidence" value="ECO:0007669"/>
    <property type="project" value="InterPro"/>
</dbReference>
<keyword evidence="5" id="KW-0479">Metal-binding</keyword>
<keyword evidence="2 9" id="KW-0240">DNA-directed RNA polymerase</keyword>
<dbReference type="AlphaFoldDB" id="A0A5A7PPT2"/>
<dbReference type="OrthoDB" id="10248617at2759"/>
<keyword evidence="4 9" id="KW-0548">Nucleotidyltransferase</keyword>
<dbReference type="InterPro" id="IPR007647">
    <property type="entry name" value="RNA_pol_Rpb2_5"/>
</dbReference>
<dbReference type="InterPro" id="IPR014724">
    <property type="entry name" value="RNA_pol_RPB2_OB-fold"/>
</dbReference>
<evidence type="ECO:0000256" key="5">
    <source>
        <dbReference type="ARBA" id="ARBA00022723"/>
    </source>
</evidence>
<dbReference type="PROSITE" id="PS01166">
    <property type="entry name" value="RNA_POL_BETA"/>
    <property type="match status" value="1"/>
</dbReference>
<dbReference type="GO" id="GO:0006351">
    <property type="term" value="P:DNA-templated transcription"/>
    <property type="evidence" value="ECO:0007669"/>
    <property type="project" value="InterPro"/>
</dbReference>
<dbReference type="CDD" id="cd00653">
    <property type="entry name" value="RNA_pol_B_RPB2"/>
    <property type="match status" value="1"/>
</dbReference>
<evidence type="ECO:0000259" key="11">
    <source>
        <dbReference type="Pfam" id="PF04561"/>
    </source>
</evidence>
<evidence type="ECO:0000256" key="1">
    <source>
        <dbReference type="ARBA" id="ARBA00006835"/>
    </source>
</evidence>
<dbReference type="FunFam" id="2.40.270.10:FF:000011">
    <property type="entry name" value="DNA-directed RNA polymerase subunit beta"/>
    <property type="match status" value="1"/>
</dbReference>
<dbReference type="GO" id="GO:0032549">
    <property type="term" value="F:ribonucleoside binding"/>
    <property type="evidence" value="ECO:0007669"/>
    <property type="project" value="InterPro"/>
</dbReference>
<dbReference type="Gene3D" id="2.40.50.150">
    <property type="match status" value="1"/>
</dbReference>
<proteinExistence type="inferred from homology"/>
<dbReference type="InterPro" id="IPR007121">
    <property type="entry name" value="RNA_pol_bsu_CS"/>
</dbReference>
<reference evidence="17" key="1">
    <citation type="journal article" date="2019" name="Curr. Biol.">
        <title>Genome Sequence of Striga asiatica Provides Insight into the Evolution of Plant Parasitism.</title>
        <authorList>
            <person name="Yoshida S."/>
            <person name="Kim S."/>
            <person name="Wafula E.K."/>
            <person name="Tanskanen J."/>
            <person name="Kim Y.M."/>
            <person name="Honaas L."/>
            <person name="Yang Z."/>
            <person name="Spallek T."/>
            <person name="Conn C.E."/>
            <person name="Ichihashi Y."/>
            <person name="Cheong K."/>
            <person name="Cui S."/>
            <person name="Der J.P."/>
            <person name="Gundlach H."/>
            <person name="Jiao Y."/>
            <person name="Hori C."/>
            <person name="Ishida J.K."/>
            <person name="Kasahara H."/>
            <person name="Kiba T."/>
            <person name="Kim M.S."/>
            <person name="Koo N."/>
            <person name="Laohavisit A."/>
            <person name="Lee Y.H."/>
            <person name="Lumba S."/>
            <person name="McCourt P."/>
            <person name="Mortimer J.C."/>
            <person name="Mutuku J.M."/>
            <person name="Nomura T."/>
            <person name="Sasaki-Sekimoto Y."/>
            <person name="Seto Y."/>
            <person name="Wang Y."/>
            <person name="Wakatake T."/>
            <person name="Sakakibara H."/>
            <person name="Demura T."/>
            <person name="Yamaguchi S."/>
            <person name="Yoneyama K."/>
            <person name="Manabe R.I."/>
            <person name="Nelson D.C."/>
            <person name="Schulman A.H."/>
            <person name="Timko M.P."/>
            <person name="dePamphilis C.W."/>
            <person name="Choi D."/>
            <person name="Shirasu K."/>
        </authorList>
    </citation>
    <scope>NUCLEOTIDE SEQUENCE [LARGE SCALE GENOMIC DNA]</scope>
    <source>
        <strain evidence="17">cv. UVA1</strain>
    </source>
</reference>
<evidence type="ECO:0000259" key="15">
    <source>
        <dbReference type="Pfam" id="PF04567"/>
    </source>
</evidence>
<evidence type="ECO:0000256" key="3">
    <source>
        <dbReference type="ARBA" id="ARBA00022679"/>
    </source>
</evidence>
<dbReference type="Pfam" id="PF04566">
    <property type="entry name" value="RNA_pol_Rpb2_4"/>
    <property type="match status" value="1"/>
</dbReference>
<evidence type="ECO:0000256" key="4">
    <source>
        <dbReference type="ARBA" id="ARBA00022695"/>
    </source>
</evidence>
<dbReference type="Pfam" id="PF04563">
    <property type="entry name" value="RNA_pol_Rpb2_1"/>
    <property type="match status" value="1"/>
</dbReference>
<evidence type="ECO:0000256" key="7">
    <source>
        <dbReference type="ARBA" id="ARBA00048552"/>
    </source>
</evidence>
<gene>
    <name evidence="16" type="ORF">STAS_10714</name>
</gene>
<evidence type="ECO:0000259" key="14">
    <source>
        <dbReference type="Pfam" id="PF04566"/>
    </source>
</evidence>
<dbReference type="GO" id="GO:0046872">
    <property type="term" value="F:metal ion binding"/>
    <property type="evidence" value="ECO:0007669"/>
    <property type="project" value="UniProtKB-KW"/>
</dbReference>
<comment type="catalytic activity">
    <reaction evidence="7 9">
        <text>RNA(n) + a ribonucleoside 5'-triphosphate = RNA(n+1) + diphosphate</text>
        <dbReference type="Rhea" id="RHEA:21248"/>
        <dbReference type="Rhea" id="RHEA-COMP:14527"/>
        <dbReference type="Rhea" id="RHEA-COMP:17342"/>
        <dbReference type="ChEBI" id="CHEBI:33019"/>
        <dbReference type="ChEBI" id="CHEBI:61557"/>
        <dbReference type="ChEBI" id="CHEBI:140395"/>
        <dbReference type="EC" id="2.7.7.6"/>
    </reaction>
</comment>
<dbReference type="Pfam" id="PF00562">
    <property type="entry name" value="RNA_pol_Rpb2_6"/>
    <property type="match status" value="1"/>
</dbReference>
<dbReference type="Gene3D" id="3.90.1110.10">
    <property type="entry name" value="RNA polymerase Rpb2, domain 2"/>
    <property type="match status" value="1"/>
</dbReference>
<feature type="domain" description="RNA polymerase Rpb2" evidence="15">
    <location>
        <begin position="542"/>
        <end position="574"/>
    </location>
</feature>
<organism evidence="16 17">
    <name type="scientific">Striga asiatica</name>
    <name type="common">Asiatic witchweed</name>
    <name type="synonym">Buchnera asiatica</name>
    <dbReference type="NCBI Taxonomy" id="4170"/>
    <lineage>
        <taxon>Eukaryota</taxon>
        <taxon>Viridiplantae</taxon>
        <taxon>Streptophyta</taxon>
        <taxon>Embryophyta</taxon>
        <taxon>Tracheophyta</taxon>
        <taxon>Spermatophyta</taxon>
        <taxon>Magnoliopsida</taxon>
        <taxon>eudicotyledons</taxon>
        <taxon>Gunneridae</taxon>
        <taxon>Pentapetalae</taxon>
        <taxon>asterids</taxon>
        <taxon>lamiids</taxon>
        <taxon>Lamiales</taxon>
        <taxon>Orobanchaceae</taxon>
        <taxon>Buchnereae</taxon>
        <taxon>Striga</taxon>
    </lineage>
</organism>
<feature type="domain" description="RNA polymerase Rpb2" evidence="11">
    <location>
        <begin position="95"/>
        <end position="276"/>
    </location>
</feature>
<dbReference type="EMBL" id="BKCP01004905">
    <property type="protein sequence ID" value="GER34482.1"/>
    <property type="molecule type" value="Genomic_DNA"/>
</dbReference>
<feature type="domain" description="RNA polymerase beta subunit protrusion" evidence="12">
    <location>
        <begin position="40"/>
        <end position="311"/>
    </location>
</feature>
<dbReference type="InterPro" id="IPR037033">
    <property type="entry name" value="DNA-dir_RNAP_su2_hyb_sf"/>
</dbReference>
<keyword evidence="3 9" id="KW-0808">Transferase</keyword>
<evidence type="ECO:0000256" key="9">
    <source>
        <dbReference type="RuleBase" id="RU363031"/>
    </source>
</evidence>
<protein>
    <recommendedName>
        <fullName evidence="9">DNA-directed RNA polymerase subunit beta</fullName>
        <ecNumber evidence="9">2.7.7.6</ecNumber>
    </recommendedName>
</protein>
<name>A0A5A7PPT2_STRAF</name>
<sequence length="1004" mass="113149">MVVKEDEPALFDNLQGKGLEIDMETLSAPVKNAVDKFQLVPEFLKKDVTIGRMPIMLRSCCCILYGKDEEERSRYGECPLDPGGYFIVKGAEKVILIQEQLSKNRIIIDVDRMGRVQASVTSLTQTKKSLTVIKMEGEKFYVYLNQMKAKVPIMVVIKAMGMESDQEVVQMLGRYPRYGELLMPSIKECTEIGVRTQREALWFLKDMVKSPYYTMDEEGHALSILQDTFLANVPMSQNNFRPKCIYVALMLRRMMEAILSKDAIDDKDYVGNKRLELSGQMLSLLFEDLFKTLNAEVRNTIDKKLARANQFFDISQSIVKDSISVGLERSLSTGNWDIRRFRYHRKGMTQVVARGSYVATLGQLTRILPQFEKSRKVSGPRALQPSQWGMLCPCDTPEGEGTGLVKNLALMTHVTTDEDKGPLMSLCYSLGVEELDSLSGEELHVPNSYLIILNGLILGKHRKPERFAYAMRKLRRGGRIGEFVSVFVNRTQILINKILSQRRVYIASDGGRVCRPLVIADKGVTRIKEHHMKELKDGLRTFDSFLKEGLVEYLDANEENNALIALYEKDANERTTHIEIEPFTILGVVAGLIPYPHHNQSPRNTYQCAMGKQAMGNIAYNQASYFCPRTLRRMDNLLYLLVYPQRPLLTTRAIELISYDKLGAGQNATVAVMSYSGYDIEDAIVMNKSSLDHGFGRCIVMKRTSAVIQKYENGTSDCIIGPQKGSKGMQILDSDGLAAPGQIIRKDDIYINKRTPKVTRGKRNFHVDVSDSAYYHTPLRYSGSNGENTVVDKVLLCRNRNDNLCIKLMIRDTRRPEVGDKFSSRHGQKGVCGTIVQQEDLPFSERGICPDLIMNPHGFPSRMTVGKMIELLGSKAGVSCGRFHYGSAFGEPSGHADKVETLSETLVNHGFSYNGKDFIYSGITGEPLQAYIFMGPIYYQKLKHMVCEKCGLLGYHDFKLKTGYCSTCKDVKNMSSVKMPYACKLLIQELQSMNIIPRLKLSAA</sequence>
<dbReference type="InterPro" id="IPR007646">
    <property type="entry name" value="RNA_pol_Rpb2_4"/>
</dbReference>
<accession>A0A5A7PPT2</accession>
<evidence type="ECO:0000313" key="16">
    <source>
        <dbReference type="EMBL" id="GER34482.1"/>
    </source>
</evidence>
<dbReference type="FunFam" id="2.40.270.10:FF:000022">
    <property type="match status" value="1"/>
</dbReference>
<evidence type="ECO:0000256" key="8">
    <source>
        <dbReference type="RuleBase" id="RU000434"/>
    </source>
</evidence>
<dbReference type="InterPro" id="IPR007642">
    <property type="entry name" value="RNA_pol_Rpb2_2"/>
</dbReference>
<dbReference type="Gene3D" id="2.40.270.10">
    <property type="entry name" value="DNA-directed RNA polymerase, subunit 2, domain 6"/>
    <property type="match status" value="1"/>
</dbReference>
<dbReference type="InterPro" id="IPR007645">
    <property type="entry name" value="RNA_pol_Rpb2_3"/>
</dbReference>
<comment type="caution">
    <text evidence="16">The sequence shown here is derived from an EMBL/GenBank/DDBJ whole genome shotgun (WGS) entry which is preliminary data.</text>
</comment>
<dbReference type="InterPro" id="IPR015712">
    <property type="entry name" value="DNA-dir_RNA_pol_su2"/>
</dbReference>
<comment type="function">
    <text evidence="9">DNA-dependent RNA polymerase catalyzes the transcription of DNA into RNA using the four ribonucleoside triphosphates as substrates.</text>
</comment>
<evidence type="ECO:0000313" key="17">
    <source>
        <dbReference type="Proteomes" id="UP000325081"/>
    </source>
</evidence>
<dbReference type="Pfam" id="PF04561">
    <property type="entry name" value="RNA_pol_Rpb2_2"/>
    <property type="match status" value="1"/>
</dbReference>
<keyword evidence="17" id="KW-1185">Reference proteome</keyword>
<dbReference type="GO" id="GO:0000428">
    <property type="term" value="C:DNA-directed RNA polymerase complex"/>
    <property type="evidence" value="ECO:0007669"/>
    <property type="project" value="UniProtKB-KW"/>
</dbReference>
<dbReference type="Proteomes" id="UP000325081">
    <property type="component" value="Unassembled WGS sequence"/>
</dbReference>
<dbReference type="InterPro" id="IPR007120">
    <property type="entry name" value="DNA-dir_RNAP_su2_dom"/>
</dbReference>
<evidence type="ECO:0000259" key="10">
    <source>
        <dbReference type="Pfam" id="PF00562"/>
    </source>
</evidence>
<dbReference type="Gene3D" id="3.90.1070.20">
    <property type="match status" value="1"/>
</dbReference>
<feature type="domain" description="RNA polymerase Rpb2" evidence="13">
    <location>
        <begin position="350"/>
        <end position="414"/>
    </location>
</feature>
<feature type="domain" description="RNA polymerase Rpb2" evidence="14">
    <location>
        <begin position="451"/>
        <end position="520"/>
    </location>
</feature>
<dbReference type="InterPro" id="IPR007644">
    <property type="entry name" value="RNA_pol_bsu_protrusion"/>
</dbReference>
<evidence type="ECO:0000256" key="6">
    <source>
        <dbReference type="ARBA" id="ARBA00023163"/>
    </source>
</evidence>
<evidence type="ECO:0000259" key="13">
    <source>
        <dbReference type="Pfam" id="PF04565"/>
    </source>
</evidence>
<feature type="domain" description="DNA-directed RNA polymerase subunit 2 hybrid-binding" evidence="10">
    <location>
        <begin position="589"/>
        <end position="950"/>
    </location>
</feature>
<dbReference type="EC" id="2.7.7.6" evidence="9"/>
<dbReference type="GO" id="GO:0003899">
    <property type="term" value="F:DNA-directed RNA polymerase activity"/>
    <property type="evidence" value="ECO:0007669"/>
    <property type="project" value="UniProtKB-EC"/>
</dbReference>
<dbReference type="InterPro" id="IPR037034">
    <property type="entry name" value="RNA_pol_Rpb2_2_sf"/>
</dbReference>
<evidence type="ECO:0000256" key="2">
    <source>
        <dbReference type="ARBA" id="ARBA00022478"/>
    </source>
</evidence>
<evidence type="ECO:0000259" key="12">
    <source>
        <dbReference type="Pfam" id="PF04563"/>
    </source>
</evidence>
<dbReference type="SUPFAM" id="SSF64484">
    <property type="entry name" value="beta and beta-prime subunits of DNA dependent RNA-polymerase"/>
    <property type="match status" value="1"/>
</dbReference>
<dbReference type="Pfam" id="PF04567">
    <property type="entry name" value="RNA_pol_Rpb2_5"/>
    <property type="match status" value="1"/>
</dbReference>
<keyword evidence="6 9" id="KW-0804">Transcription</keyword>
<dbReference type="FunFam" id="3.90.1070.20:FF:000002">
    <property type="entry name" value="DNA-directed RNA polymerase subunit beta"/>
    <property type="match status" value="1"/>
</dbReference>
<comment type="similarity">
    <text evidence="1 8">Belongs to the RNA polymerase beta chain family.</text>
</comment>
<dbReference type="Pfam" id="PF04565">
    <property type="entry name" value="RNA_pol_Rpb2_3"/>
    <property type="match status" value="1"/>
</dbReference>
<dbReference type="PANTHER" id="PTHR20856">
    <property type="entry name" value="DNA-DIRECTED RNA POLYMERASE I SUBUNIT 2"/>
    <property type="match status" value="1"/>
</dbReference>